<protein>
    <submittedName>
        <fullName evidence="2">Uncharacterized protein</fullName>
    </submittedName>
</protein>
<evidence type="ECO:0000256" key="1">
    <source>
        <dbReference type="SAM" id="MobiDB-lite"/>
    </source>
</evidence>
<feature type="compositionally biased region" description="Low complexity" evidence="1">
    <location>
        <begin position="272"/>
        <end position="282"/>
    </location>
</feature>
<feature type="compositionally biased region" description="Low complexity" evidence="1">
    <location>
        <begin position="320"/>
        <end position="334"/>
    </location>
</feature>
<feature type="region of interest" description="Disordered" evidence="1">
    <location>
        <begin position="538"/>
        <end position="557"/>
    </location>
</feature>
<name>A0A9P5Z726_9AGAR</name>
<sequence>MSPIIPGAWSPTWTLDSQEDNIVDTQKTRRVTDTHPSCSGFLQRQGSHSFNPASTETPNLKGWGGSIEKNAHTCKDDAVSFADDASSIPSDDFYSFISHEDTESTLFPSVIMSASSIPKEKDHATGLLDPLDFSSSHFEASELSSHLYASSHDNVYASTKPPSETSIFAAVAPSTEDDTAMENRRFVNALGLSSQNISAGNNEFTLDAVATAIDAVTHTSGNDSPVDPQGYECDSSSSHSVSLSISGHIPNIIARLSVHHSVSHRSSEHSWSRSSSRNQSPRSTHRGHIDNSLLFRAQVNHLQLSQPNGDDPWTLSLDPTVSSEATPEASTASLSVGASLRRYSGVSRESLASIASFHSSSPHNSPCEEDITTTPQGSESAKYDAPLRHRFNSGPSPLVYGRSNDSVRSKNIIQKTKELCSKFKNFISLKAIKERKSKDEKGNLGILRRTHLTHQVDNDASFHRHDFPRMASESVLSLENHHAFRRTAKTSSPSVALSSTPNYTISGCSSGEKYTYEYHARPKTLQEIRSKYRFSLPTFARPTSPTPPNSRTINPIPSMRQRRAGSILSQAEGSMAR</sequence>
<feature type="region of interest" description="Disordered" evidence="1">
    <location>
        <begin position="28"/>
        <end position="64"/>
    </location>
</feature>
<gene>
    <name evidence="2" type="ORF">BDN70DRAFT_876339</name>
</gene>
<accession>A0A9P5Z726</accession>
<dbReference type="EMBL" id="MU155179">
    <property type="protein sequence ID" value="KAF9481380.1"/>
    <property type="molecule type" value="Genomic_DNA"/>
</dbReference>
<keyword evidence="3" id="KW-1185">Reference proteome</keyword>
<dbReference type="AlphaFoldDB" id="A0A9P5Z726"/>
<reference evidence="2" key="1">
    <citation type="submission" date="2020-11" db="EMBL/GenBank/DDBJ databases">
        <authorList>
            <consortium name="DOE Joint Genome Institute"/>
            <person name="Ahrendt S."/>
            <person name="Riley R."/>
            <person name="Andreopoulos W."/>
            <person name="Labutti K."/>
            <person name="Pangilinan J."/>
            <person name="Ruiz-Duenas F.J."/>
            <person name="Barrasa J.M."/>
            <person name="Sanchez-Garcia M."/>
            <person name="Camarero S."/>
            <person name="Miyauchi S."/>
            <person name="Serrano A."/>
            <person name="Linde D."/>
            <person name="Babiker R."/>
            <person name="Drula E."/>
            <person name="Ayuso-Fernandez I."/>
            <person name="Pacheco R."/>
            <person name="Padilla G."/>
            <person name="Ferreira P."/>
            <person name="Barriuso J."/>
            <person name="Kellner H."/>
            <person name="Castanera R."/>
            <person name="Alfaro M."/>
            <person name="Ramirez L."/>
            <person name="Pisabarro A.G."/>
            <person name="Kuo A."/>
            <person name="Tritt A."/>
            <person name="Lipzen A."/>
            <person name="He G."/>
            <person name="Yan M."/>
            <person name="Ng V."/>
            <person name="Cullen D."/>
            <person name="Martin F."/>
            <person name="Rosso M.-N."/>
            <person name="Henrissat B."/>
            <person name="Hibbett D."/>
            <person name="Martinez A.T."/>
            <person name="Grigoriev I.V."/>
        </authorList>
    </citation>
    <scope>NUCLEOTIDE SEQUENCE</scope>
    <source>
        <strain evidence="2">CIRM-BRFM 674</strain>
    </source>
</reference>
<feature type="compositionally biased region" description="Polar residues" evidence="1">
    <location>
        <begin position="34"/>
        <end position="58"/>
    </location>
</feature>
<dbReference type="Proteomes" id="UP000807469">
    <property type="component" value="Unassembled WGS sequence"/>
</dbReference>
<evidence type="ECO:0000313" key="2">
    <source>
        <dbReference type="EMBL" id="KAF9481380.1"/>
    </source>
</evidence>
<feature type="region of interest" description="Disordered" evidence="1">
    <location>
        <begin position="357"/>
        <end position="382"/>
    </location>
</feature>
<feature type="region of interest" description="Disordered" evidence="1">
    <location>
        <begin position="265"/>
        <end position="287"/>
    </location>
</feature>
<evidence type="ECO:0000313" key="3">
    <source>
        <dbReference type="Proteomes" id="UP000807469"/>
    </source>
</evidence>
<organism evidence="2 3">
    <name type="scientific">Pholiota conissans</name>
    <dbReference type="NCBI Taxonomy" id="109636"/>
    <lineage>
        <taxon>Eukaryota</taxon>
        <taxon>Fungi</taxon>
        <taxon>Dikarya</taxon>
        <taxon>Basidiomycota</taxon>
        <taxon>Agaricomycotina</taxon>
        <taxon>Agaricomycetes</taxon>
        <taxon>Agaricomycetidae</taxon>
        <taxon>Agaricales</taxon>
        <taxon>Agaricineae</taxon>
        <taxon>Strophariaceae</taxon>
        <taxon>Pholiota</taxon>
    </lineage>
</organism>
<dbReference type="OrthoDB" id="3061226at2759"/>
<feature type="region of interest" description="Disordered" evidence="1">
    <location>
        <begin position="305"/>
        <end position="334"/>
    </location>
</feature>
<comment type="caution">
    <text evidence="2">The sequence shown here is derived from an EMBL/GenBank/DDBJ whole genome shotgun (WGS) entry which is preliminary data.</text>
</comment>
<proteinExistence type="predicted"/>